<dbReference type="Gene3D" id="3.30.2410.10">
    <property type="entry name" value="Hect, E3 ligase catalytic domain"/>
    <property type="match status" value="1"/>
</dbReference>
<sequence>MSEAEIKDRVAANFKRAFIQATNGCGRQMCLNKYCNQIRKGFWTNPNLTALNLLNIAKQAPDGDLEKSTDFIFCETFTPYFSASELINQDPQTIFDVFSDISSLGLSFYINENITETNPNVDWVGFHEILSKMNGLVQKGVLPKNWLMGAVKKYSLTTYRNLYYPRVALMLLTVPEGLEIDNYHVLIFLNAVLCSSPQLLENFSHLIDTLDSRILQVILWHLQQFISLRILRNLRNKDLLEISWAIRVMETIYNSNEKYKRINYQEFYNEVVNKEINLKNEYKYWTKQRKNKNKPNFDKEFTFASYPWIFDSNSKSIFLQLESKEQMLREIEMGSLMYVLGLDDPFIHLEIRRDNLIEDALTRLSSGDLNIKKPLKVHFVGEDGVDEGGVRKEFFQLIIKELFGPGFAMFNYYESQRLLWLNPNTLEPNTSFELIGKILGMAIYNSIILDLHLPLTLYKKILNKATSIEDLREFDPDLVKGLEQLLEFEGNVEETFCRTFTVETFSFGHPIIQELIPGGSSILVTQENKAEYVEKYANWWLNDGIKDKFEAFRRGFLKVCGGEVIQWFKPEELELLICGNPVLDFHELEKVTEYEGYSRDSETIQMFWEVVHSFNENQKKQFLKFVTGSDRAPINGLGSMKFVVSRNGGDSERLMTAMTCYNHLLLPAYGNIERMRRLVLLAIENAEGFGLR</sequence>
<dbReference type="InterPro" id="IPR000569">
    <property type="entry name" value="HECT_dom"/>
</dbReference>
<gene>
    <name evidence="9" type="ORF">BSTOLATCC_MIC37737</name>
</gene>
<dbReference type="PANTHER" id="PTHR45700">
    <property type="entry name" value="UBIQUITIN-PROTEIN LIGASE E3C"/>
    <property type="match status" value="1"/>
</dbReference>
<evidence type="ECO:0000259" key="8">
    <source>
        <dbReference type="PROSITE" id="PS50237"/>
    </source>
</evidence>
<dbReference type="CDD" id="cd00078">
    <property type="entry name" value="HECTc"/>
    <property type="match status" value="1"/>
</dbReference>
<dbReference type="GO" id="GO:0005737">
    <property type="term" value="C:cytoplasm"/>
    <property type="evidence" value="ECO:0007669"/>
    <property type="project" value="UniProtKB-SubCell"/>
</dbReference>
<dbReference type="FunFam" id="3.30.2160.10:FF:000004">
    <property type="entry name" value="probable E3 ubiquitin-protein ligase HERC4 isoform X1"/>
    <property type="match status" value="1"/>
</dbReference>
<dbReference type="GO" id="GO:0000209">
    <property type="term" value="P:protein polyubiquitination"/>
    <property type="evidence" value="ECO:0007669"/>
    <property type="project" value="InterPro"/>
</dbReference>
<feature type="domain" description="HECT" evidence="8">
    <location>
        <begin position="367"/>
        <end position="692"/>
    </location>
</feature>
<comment type="catalytic activity">
    <reaction evidence="1">
        <text>S-ubiquitinyl-[E2 ubiquitin-conjugating enzyme]-L-cysteine + [acceptor protein]-L-lysine = [E2 ubiquitin-conjugating enzyme]-L-cysteine + N(6)-ubiquitinyl-[acceptor protein]-L-lysine.</text>
        <dbReference type="EC" id="2.3.2.26"/>
    </reaction>
</comment>
<dbReference type="FunFam" id="3.30.2410.10:FF:000003">
    <property type="entry name" value="probable E3 ubiquitin-protein ligase HERC4 isoform X1"/>
    <property type="match status" value="1"/>
</dbReference>
<evidence type="ECO:0000313" key="9">
    <source>
        <dbReference type="EMBL" id="CAG9324991.1"/>
    </source>
</evidence>
<dbReference type="EC" id="2.3.2.26" evidence="3"/>
<dbReference type="Gene3D" id="3.30.2160.10">
    <property type="entry name" value="Hect, E3 ligase catalytic domain"/>
    <property type="match status" value="1"/>
</dbReference>
<evidence type="ECO:0000256" key="6">
    <source>
        <dbReference type="ARBA" id="ARBA00022786"/>
    </source>
</evidence>
<reference evidence="9" key="1">
    <citation type="submission" date="2021-09" db="EMBL/GenBank/DDBJ databases">
        <authorList>
            <consortium name="AG Swart"/>
            <person name="Singh M."/>
            <person name="Singh A."/>
            <person name="Seah K."/>
            <person name="Emmerich C."/>
        </authorList>
    </citation>
    <scope>NUCLEOTIDE SEQUENCE</scope>
    <source>
        <strain evidence="9">ATCC30299</strain>
    </source>
</reference>
<dbReference type="SMART" id="SM00119">
    <property type="entry name" value="HECTc"/>
    <property type="match status" value="1"/>
</dbReference>
<protein>
    <recommendedName>
        <fullName evidence="3">HECT-type E3 ubiquitin transferase</fullName>
        <ecNumber evidence="3">2.3.2.26</ecNumber>
    </recommendedName>
</protein>
<dbReference type="PROSITE" id="PS50237">
    <property type="entry name" value="HECT"/>
    <property type="match status" value="1"/>
</dbReference>
<evidence type="ECO:0000313" key="10">
    <source>
        <dbReference type="Proteomes" id="UP001162131"/>
    </source>
</evidence>
<organism evidence="9 10">
    <name type="scientific">Blepharisma stoltei</name>
    <dbReference type="NCBI Taxonomy" id="1481888"/>
    <lineage>
        <taxon>Eukaryota</taxon>
        <taxon>Sar</taxon>
        <taxon>Alveolata</taxon>
        <taxon>Ciliophora</taxon>
        <taxon>Postciliodesmatophora</taxon>
        <taxon>Heterotrichea</taxon>
        <taxon>Heterotrichida</taxon>
        <taxon>Blepharismidae</taxon>
        <taxon>Blepharisma</taxon>
    </lineage>
</organism>
<evidence type="ECO:0000256" key="7">
    <source>
        <dbReference type="PROSITE-ProRule" id="PRU00104"/>
    </source>
</evidence>
<dbReference type="GO" id="GO:0061630">
    <property type="term" value="F:ubiquitin protein ligase activity"/>
    <property type="evidence" value="ECO:0007669"/>
    <property type="project" value="UniProtKB-EC"/>
</dbReference>
<evidence type="ECO:0000256" key="1">
    <source>
        <dbReference type="ARBA" id="ARBA00000885"/>
    </source>
</evidence>
<evidence type="ECO:0000256" key="3">
    <source>
        <dbReference type="ARBA" id="ARBA00012485"/>
    </source>
</evidence>
<dbReference type="InterPro" id="IPR035983">
    <property type="entry name" value="Hect_E3_ubiquitin_ligase"/>
</dbReference>
<keyword evidence="5" id="KW-0808">Transferase</keyword>
<keyword evidence="10" id="KW-1185">Reference proteome</keyword>
<name>A0AAU9JTG6_9CILI</name>
<dbReference type="EMBL" id="CAJZBQ010000037">
    <property type="protein sequence ID" value="CAG9324991.1"/>
    <property type="molecule type" value="Genomic_DNA"/>
</dbReference>
<comment type="subcellular location">
    <subcellularLocation>
        <location evidence="2">Cytoplasm</location>
    </subcellularLocation>
</comment>
<dbReference type="PANTHER" id="PTHR45700:SF8">
    <property type="entry name" value="HECT-TYPE E3 UBIQUITIN TRANSFERASE"/>
    <property type="match status" value="1"/>
</dbReference>
<evidence type="ECO:0000256" key="2">
    <source>
        <dbReference type="ARBA" id="ARBA00004496"/>
    </source>
</evidence>
<comment type="caution">
    <text evidence="9">The sequence shown here is derived from an EMBL/GenBank/DDBJ whole genome shotgun (WGS) entry which is preliminary data.</text>
</comment>
<dbReference type="Pfam" id="PF00632">
    <property type="entry name" value="HECT"/>
    <property type="match status" value="1"/>
</dbReference>
<keyword evidence="4" id="KW-0963">Cytoplasm</keyword>
<feature type="active site" description="Glycyl thioester intermediate" evidence="7">
    <location>
        <position position="660"/>
    </location>
</feature>
<dbReference type="Gene3D" id="3.90.1750.10">
    <property type="entry name" value="Hect, E3 ligase catalytic domains"/>
    <property type="match status" value="1"/>
</dbReference>
<evidence type="ECO:0000256" key="4">
    <source>
        <dbReference type="ARBA" id="ARBA00022490"/>
    </source>
</evidence>
<evidence type="ECO:0000256" key="5">
    <source>
        <dbReference type="ARBA" id="ARBA00022679"/>
    </source>
</evidence>
<proteinExistence type="predicted"/>
<dbReference type="Proteomes" id="UP001162131">
    <property type="component" value="Unassembled WGS sequence"/>
</dbReference>
<dbReference type="InterPro" id="IPR044611">
    <property type="entry name" value="E3A/B/C-like"/>
</dbReference>
<accession>A0AAU9JTG6</accession>
<dbReference type="AlphaFoldDB" id="A0AAU9JTG6"/>
<keyword evidence="6 7" id="KW-0833">Ubl conjugation pathway</keyword>
<dbReference type="SUPFAM" id="SSF56204">
    <property type="entry name" value="Hect, E3 ligase catalytic domain"/>
    <property type="match status" value="1"/>
</dbReference>